<sequence length="171" mass="19178">MYMASPSVPQTRHWSSTSRLFTDRVWLGNMCVVSRWPLLESPLNQPLVRDRFPSPGATALRDMTLVFRPPCKKDGTEELVELSQCNKEPSSEHVNKWSVFDGWKWTSHISAECASIMDKGIVPRLTSHRQSIPSCPPLPQCAAGWDVGLHSAEELYSQSGKGYVRVHCPVA</sequence>
<evidence type="ECO:0000313" key="1">
    <source>
        <dbReference type="EMBL" id="JAH93325.1"/>
    </source>
</evidence>
<proteinExistence type="predicted"/>
<accession>A0A0E9WUW1</accession>
<protein>
    <submittedName>
        <fullName evidence="1">Uncharacterized protein</fullName>
    </submittedName>
</protein>
<dbReference type="EMBL" id="GBXM01015252">
    <property type="protein sequence ID" value="JAH93325.1"/>
    <property type="molecule type" value="Transcribed_RNA"/>
</dbReference>
<reference evidence="1" key="2">
    <citation type="journal article" date="2015" name="Fish Shellfish Immunol.">
        <title>Early steps in the European eel (Anguilla anguilla)-Vibrio vulnificus interaction in the gills: Role of the RtxA13 toxin.</title>
        <authorList>
            <person name="Callol A."/>
            <person name="Pajuelo D."/>
            <person name="Ebbesson L."/>
            <person name="Teles M."/>
            <person name="MacKenzie S."/>
            <person name="Amaro C."/>
        </authorList>
    </citation>
    <scope>NUCLEOTIDE SEQUENCE</scope>
</reference>
<dbReference type="AlphaFoldDB" id="A0A0E9WUW1"/>
<organism evidence="1">
    <name type="scientific">Anguilla anguilla</name>
    <name type="common">European freshwater eel</name>
    <name type="synonym">Muraena anguilla</name>
    <dbReference type="NCBI Taxonomy" id="7936"/>
    <lineage>
        <taxon>Eukaryota</taxon>
        <taxon>Metazoa</taxon>
        <taxon>Chordata</taxon>
        <taxon>Craniata</taxon>
        <taxon>Vertebrata</taxon>
        <taxon>Euteleostomi</taxon>
        <taxon>Actinopterygii</taxon>
        <taxon>Neopterygii</taxon>
        <taxon>Teleostei</taxon>
        <taxon>Anguilliformes</taxon>
        <taxon>Anguillidae</taxon>
        <taxon>Anguilla</taxon>
    </lineage>
</organism>
<name>A0A0E9WUW1_ANGAN</name>
<reference evidence="1" key="1">
    <citation type="submission" date="2014-11" db="EMBL/GenBank/DDBJ databases">
        <authorList>
            <person name="Amaro Gonzalez C."/>
        </authorList>
    </citation>
    <scope>NUCLEOTIDE SEQUENCE</scope>
</reference>